<dbReference type="SUPFAM" id="SSF117281">
    <property type="entry name" value="Kelch motif"/>
    <property type="match status" value="1"/>
</dbReference>
<feature type="compositionally biased region" description="Basic and acidic residues" evidence="1">
    <location>
        <begin position="2535"/>
        <end position="2544"/>
    </location>
</feature>
<feature type="region of interest" description="Disordered" evidence="1">
    <location>
        <begin position="1230"/>
        <end position="1251"/>
    </location>
</feature>
<dbReference type="Pfam" id="PF24681">
    <property type="entry name" value="Kelch_KLHDC2_KLHL20_DRC7"/>
    <property type="match status" value="1"/>
</dbReference>
<feature type="region of interest" description="Disordered" evidence="1">
    <location>
        <begin position="2294"/>
        <end position="2351"/>
    </location>
</feature>
<feature type="compositionally biased region" description="Low complexity" evidence="1">
    <location>
        <begin position="2705"/>
        <end position="2719"/>
    </location>
</feature>
<dbReference type="GO" id="GO:0003682">
    <property type="term" value="F:chromatin binding"/>
    <property type="evidence" value="ECO:0007669"/>
    <property type="project" value="InterPro"/>
</dbReference>
<feature type="compositionally biased region" description="Basic and acidic residues" evidence="1">
    <location>
        <begin position="2764"/>
        <end position="2773"/>
    </location>
</feature>
<gene>
    <name evidence="2" type="ORF">ABL78_2531</name>
</gene>
<feature type="compositionally biased region" description="Polar residues" evidence="1">
    <location>
        <begin position="2545"/>
        <end position="2560"/>
    </location>
</feature>
<feature type="compositionally biased region" description="Low complexity" evidence="1">
    <location>
        <begin position="367"/>
        <end position="380"/>
    </location>
</feature>
<dbReference type="Gene3D" id="2.120.10.80">
    <property type="entry name" value="Kelch-type beta propeller"/>
    <property type="match status" value="1"/>
</dbReference>
<organism evidence="2 3">
    <name type="scientific">Leptomonas seymouri</name>
    <dbReference type="NCBI Taxonomy" id="5684"/>
    <lineage>
        <taxon>Eukaryota</taxon>
        <taxon>Discoba</taxon>
        <taxon>Euglenozoa</taxon>
        <taxon>Kinetoplastea</taxon>
        <taxon>Metakinetoplastina</taxon>
        <taxon>Trypanosomatida</taxon>
        <taxon>Trypanosomatidae</taxon>
        <taxon>Leishmaniinae</taxon>
        <taxon>Leptomonas</taxon>
    </lineage>
</organism>
<feature type="compositionally biased region" description="Polar residues" evidence="1">
    <location>
        <begin position="2142"/>
        <end position="2153"/>
    </location>
</feature>
<dbReference type="VEuPathDB" id="TriTrypDB:Lsey_0053_0090"/>
<feature type="region of interest" description="Disordered" evidence="1">
    <location>
        <begin position="2140"/>
        <end position="2178"/>
    </location>
</feature>
<feature type="region of interest" description="Disordered" evidence="1">
    <location>
        <begin position="1557"/>
        <end position="1585"/>
    </location>
</feature>
<feature type="compositionally biased region" description="Basic and acidic residues" evidence="1">
    <location>
        <begin position="2561"/>
        <end position="2573"/>
    </location>
</feature>
<accession>A0A0N0P739</accession>
<feature type="compositionally biased region" description="Polar residues" evidence="1">
    <location>
        <begin position="252"/>
        <end position="261"/>
    </location>
</feature>
<feature type="compositionally biased region" description="Basic and acidic residues" evidence="1">
    <location>
        <begin position="2421"/>
        <end position="2444"/>
    </location>
</feature>
<name>A0A0N0P739_LEPSE</name>
<feature type="compositionally biased region" description="Acidic residues" evidence="1">
    <location>
        <begin position="2925"/>
        <end position="2935"/>
    </location>
</feature>
<feature type="compositionally biased region" description="Polar residues" evidence="1">
    <location>
        <begin position="2324"/>
        <end position="2345"/>
    </location>
</feature>
<feature type="compositionally biased region" description="Acidic residues" evidence="1">
    <location>
        <begin position="406"/>
        <end position="417"/>
    </location>
</feature>
<reference evidence="2 3" key="1">
    <citation type="journal article" date="2015" name="PLoS Pathog.">
        <title>Leptomonas seymouri: Adaptations to the Dixenous Life Cycle Analyzed by Genome Sequencing, Transcriptome Profiling and Co-infection with Leishmania donovani.</title>
        <authorList>
            <person name="Kraeva N."/>
            <person name="Butenko A."/>
            <person name="Hlavacova J."/>
            <person name="Kostygov A."/>
            <person name="Myskova J."/>
            <person name="Grybchuk D."/>
            <person name="Lestinova T."/>
            <person name="Votypka J."/>
            <person name="Volf P."/>
            <person name="Opperdoes F."/>
            <person name="Flegontov P."/>
            <person name="Lukes J."/>
            <person name="Yurchenko V."/>
        </authorList>
    </citation>
    <scope>NUCLEOTIDE SEQUENCE [LARGE SCALE GENOMIC DNA]</scope>
    <source>
        <strain evidence="2 3">ATCC 30220</strain>
    </source>
</reference>
<feature type="region of interest" description="Disordered" evidence="1">
    <location>
        <begin position="219"/>
        <end position="400"/>
    </location>
</feature>
<feature type="region of interest" description="Disordered" evidence="1">
    <location>
        <begin position="406"/>
        <end position="425"/>
    </location>
</feature>
<comment type="caution">
    <text evidence="2">The sequence shown here is derived from an EMBL/GenBank/DDBJ whole genome shotgun (WGS) entry which is preliminary data.</text>
</comment>
<feature type="region of interest" description="Disordered" evidence="1">
    <location>
        <begin position="2376"/>
        <end position="2943"/>
    </location>
</feature>
<dbReference type="PANTHER" id="PTHR46461">
    <property type="entry name" value="KELCH DOMAIN-CONTAINING PROTEIN 3"/>
    <property type="match status" value="1"/>
</dbReference>
<protein>
    <submittedName>
        <fullName evidence="2">Uncharacterized protein</fullName>
    </submittedName>
</protein>
<feature type="region of interest" description="Disordered" evidence="1">
    <location>
        <begin position="2063"/>
        <end position="2083"/>
    </location>
</feature>
<feature type="non-terminal residue" evidence="2">
    <location>
        <position position="2943"/>
    </location>
</feature>
<feature type="compositionally biased region" description="Polar residues" evidence="1">
    <location>
        <begin position="2684"/>
        <end position="2694"/>
    </location>
</feature>
<feature type="compositionally biased region" description="Acidic residues" evidence="1">
    <location>
        <begin position="2742"/>
        <end position="2757"/>
    </location>
</feature>
<dbReference type="OMA" id="DLITRMW"/>
<feature type="compositionally biased region" description="Basic and acidic residues" evidence="1">
    <location>
        <begin position="2637"/>
        <end position="2647"/>
    </location>
</feature>
<feature type="compositionally biased region" description="Low complexity" evidence="1">
    <location>
        <begin position="2376"/>
        <end position="2391"/>
    </location>
</feature>
<sequence length="2943" mass="311128">MEDNSCISGISTIGDPISESGYGRCITLWIISCDPPAESLSVRLGGPGSQWHAIALPMEQPLTVQCSTSKSVRHCTTELAIATPSYVESPAAISDEIHPSCDMVAMDVLTNTASAAAGSTIIATVADSASEAEGNALTTEILAAAGAGSEGEASLAPLHVYFRFSLGVLLAGDPMPAAAAEDGAAQTTSPTLSGNLSISVDEKEGRLFDAHCGDADAGNLQHAGNADDAPTLPLASHRTPSDEEDSTHEQRTLTAKSSVTTAKPFIDADVEHSSQRSGVGTEGDVHSTYPPSPVPLVEPSSSCTRGHAAADVQPGRGGPAPSPSRGTILTPRLVLSHDSNGTPNNTKDTKALPSGNREHTPHQHGGSSNISDSEHSSSQSNTLRRQRPRNARRSIVQMDLAPMMEDAAEPENSEGENGEAAVTTEDSVYISDDCEEDMPPQERRHRPSSPPVAEVEVPGVEQAPLSSSASDQRSKRAHSPEHKQEDSPPTIKLHPSTENLFEGVESSELLVAVAVVAVVNTKSTADPHRIVSVSVKAGVVTSDEADSTTASTECVAFQTAPTLRSLAAVVPQMSVPVLLRPPSLRSSKAEDEADAKKGEENTKVAVQLHVTCTVTESMISGGTSTSTVLWAATAFVDPADMADLSSASPATKKVSFHGANGDTVVTQWTYITVGAYRDATLNFRCRVDEPGKPTLQLLLIADGTSSSRKKSSRSHPALQTSVAAHVWVCTPGSKASTTQHRLAAAATVQSLVQQPLHVALQDSLGYIAVHVPQHHHAAETSSIGSHVEPLFIRGFSVEWSRATVLKHAAVTLYYRIVAPSASLALPTLAPQLPSLFHNTKKQLEALGDDSSKVLRELIVTVKPLSPLLTNVFTASHYATPHTAPQLPQEGAEQPATATKAAATSLSPFVSSWSIVLRHAVTHAVLMESAATTTAESALTYRCFLPMLSEGLSSATEQQRNAPGSAVDAALALHCLPWELVLVPGNTTSLHTAPLPTPPPTPPASRVTYRNSRSATHAAALASKRYVASANSTPAWSGAMFLSQAQLYAAAPVPGTTTSFKTTLCVSAPSASAMSLSALQTAAKPLGAQLEVCCDVRQHSLDAQSAVFCLRSLRLIPSPLAVYSAAAPSYPPTPQVSVPASQVRLWFTTSGSSAEELQSSWSASSSGRPSVSDLQHAWAPEASSPYASSSSPPLRVDTHGQFVSIDAPVLLSTVNTRARLCVAVVPDSAGAAAQDSLPQRPSSNAAMSAANEEEALRRRVAAVRKRAIHRYARAEPTPGSKGGEGGGGADKEQRSSPEPAVAEMFLQCLNAVAMRVENYAEVDLQASLVAASERQGHSRHRLLLSSVSGIVRLSHSMVLELKGQWVKLPRKVAQVSDLCTPSPRLWALRCSCVVRRTGDKLHGVTQKPTHSAAITDDDRVPLAQEVLEAECGYDVTVRSIPLGYGDPTEDMVQRLLPGVSYGRLVVHAKEVDRSSQPFRETIAISTAASTQEEPAMPAATSDLLEHLFGPTGVAHNAYISDASHKVAVVHFVFGDAYTTRTVLSVTCASGEDVATATSPKLHERKGNTPLPLYSSSSPAIAHTRSSPAHASPTVQIVCDSLTRSSTLHSFLPEATVAQLFQGVSRHRYPPELTWYHGSLAIAADVEQQRREKYQAAWQRGLTEQSLGSQQRPGPLVVSAVAHHPYDSLPLLVECSLTRCFEGRYLFVFGGTSTVTGAASSRAFTLDLSSQKWLALKMYNGSHRNSNSSVISPRHGHSAVFRPSDGALYVFGGRDHRESNRHSASANESGSTARCSVLSDVWKLEWSIGTATVVCTELVCSVAEPSSFSNTSSAPMAKESGGGIAVARWRHAALLHDDYLVVLGGLSGSGTCCSCRELLYLDMRTHEWSVRRSFGNDAPSPRYGHVAAISDSTSLYVFGGWTTVGGDGAVKSGASCSDGENSPNGGGADARGTVAVADFYKMDLITRTWSRVEPNGTLRPPALELAEMTACELEGCSILFLVGGITTESASAPAPNADASASTQLEVFLFSPATLFWRCVKMDCTPVPARFGLRAVAIPVASTSTAAATTPNGSGKYASTAQDSTRLRRSLPTRGQHLGDVVIVGGLPLDEAAIVGTSPAITLLLSAGNGGPCQRTVEAFRPSSGMQQHTSQLRSVSRGPVHLDPRRPASGPPRTTPRRPMPLALIRASQQQQQQHRDADQDKDCCEGLLIASSARSPRSLAKFVNRVHSASTPGRRAGCSANTIFFNPERPSCYSTLTWQQQRQLVRRLYTDDLQVRAAHREALEEQVYFERTTPMFQHRRNRSRSRSPGVPTMSAAQPARVHSAPSQRTAYGMTQSATPIATGSAETERETAPALAIHRGLRSAFFMCSDSSVIASSSPSSSLSLSSSARAASREAQHDSDEESSTQSSLKAISKGSAGAEHCRADEDAGKSPIDESEVEKTESDSEEDSALVAAAAEPSTDSNRSIASSTTTDSNDNTSEDMEAAQPVVHTPLLPAHVPAKSQGSAHHVIAASASVETLSADTSSRNVLGVTPEVEKLSEHTRTSSQSTVSPSRGSTRSAHTEDEEHEEHVEATVQEEGAKPPDLSSSRSTSVAAFGDKNNAEDEDEAGKRSLGASIHSNAAPPLPVLPMASETNDFTKSKSDRASDVSAAPSCVSAATHGSEEADEGNPPSQQHHGALWMHSEQQPPETATADNMADNERSDSAPASHNHRSSNAAAWNTPAFTEGLGTPPNDERKEDQTDAEGVAEEYGGDDWESLSGGNEKQEASRDVKASAVAQSEDEVPATVVGSGDTPDDQKRYEEDLLMPPPAPREHPTPPESPTSSLLDSVPPSPVALAQNSTSYKDAVEALATSDSEMKNQVDLPNVHTPTTAEVSEVRDEEPPEAASEVMERPGGHKVSSETSSEIKEKAAEPVEALSAVSSEAYDDDFSDEVEEQRASAPA</sequence>
<dbReference type="InterPro" id="IPR052637">
    <property type="entry name" value="KLHDC3-like"/>
</dbReference>
<keyword evidence="3" id="KW-1185">Reference proteome</keyword>
<dbReference type="InterPro" id="IPR015915">
    <property type="entry name" value="Kelch-typ_b-propeller"/>
</dbReference>
<feature type="compositionally biased region" description="Polar residues" evidence="1">
    <location>
        <begin position="1572"/>
        <end position="1585"/>
    </location>
</feature>
<dbReference type="Proteomes" id="UP000038009">
    <property type="component" value="Unassembled WGS sequence"/>
</dbReference>
<dbReference type="PANTHER" id="PTHR46461:SF2">
    <property type="entry name" value="ATTRACTIN"/>
    <property type="match status" value="1"/>
</dbReference>
<dbReference type="GO" id="GO:0005737">
    <property type="term" value="C:cytoplasm"/>
    <property type="evidence" value="ECO:0007669"/>
    <property type="project" value="TreeGrafter"/>
</dbReference>
<evidence type="ECO:0000313" key="3">
    <source>
        <dbReference type="Proteomes" id="UP000038009"/>
    </source>
</evidence>
<evidence type="ECO:0000313" key="2">
    <source>
        <dbReference type="EMBL" id="KPI88356.1"/>
    </source>
</evidence>
<feature type="compositionally biased region" description="Polar residues" evidence="1">
    <location>
        <begin position="2518"/>
        <end position="2528"/>
    </location>
</feature>
<dbReference type="OrthoDB" id="10251809at2759"/>
<dbReference type="EMBL" id="LJSK01000053">
    <property type="protein sequence ID" value="KPI88356.1"/>
    <property type="molecule type" value="Genomic_DNA"/>
</dbReference>
<feature type="compositionally biased region" description="Low complexity" evidence="1">
    <location>
        <begin position="2469"/>
        <end position="2478"/>
    </location>
</feature>
<feature type="compositionally biased region" description="Low complexity" evidence="1">
    <location>
        <begin position="451"/>
        <end position="464"/>
    </location>
</feature>
<feature type="compositionally biased region" description="Basic and acidic residues" evidence="1">
    <location>
        <begin position="472"/>
        <end position="486"/>
    </location>
</feature>
<feature type="compositionally biased region" description="Polar residues" evidence="1">
    <location>
        <begin position="337"/>
        <end position="346"/>
    </location>
</feature>
<feature type="compositionally biased region" description="Low complexity" evidence="1">
    <location>
        <begin position="2506"/>
        <end position="2517"/>
    </location>
</feature>
<feature type="region of interest" description="Disordered" evidence="1">
    <location>
        <begin position="433"/>
        <end position="495"/>
    </location>
</feature>
<feature type="region of interest" description="Disordered" evidence="1">
    <location>
        <begin position="1269"/>
        <end position="1296"/>
    </location>
</feature>
<proteinExistence type="predicted"/>
<evidence type="ECO:0000256" key="1">
    <source>
        <dbReference type="SAM" id="MobiDB-lite"/>
    </source>
</evidence>